<dbReference type="Gene3D" id="3.90.1200.10">
    <property type="match status" value="1"/>
</dbReference>
<dbReference type="PANTHER" id="PTHR23020">
    <property type="entry name" value="UNCHARACTERIZED NUCLEAR HORMONE RECEPTOR-RELATED"/>
    <property type="match status" value="1"/>
</dbReference>
<sequence>MQPSRLEHLNRLVENSFSKIPNFLEKITVEYEKLENAKSFWSEIYLVHLKVKEDVVEEKLEIPDTVFIKIPRISENVLKCEDGSAVNELHNVLVYYSKKENLFYHHFLYDSIPNFPFPKVYFTEDITGEATGGIVAENLSEKVFAVEHIPGLSHEQVLRLMEALAGFHSHLIQREDKSYVKSFEEGAHGRETYSVGMQKMMFEESLLLGTMAPEVFGNGRIQKIQWAFDYENKNKATREAVDAIPGIICHADLNVTNMLWKTQNSNSEIGAIIDFQMVLIGSVALDLVRVLTLGLSRETRIQKTTEYLQYYHEKLSGFFNGNPPYSLDDLNNQYRLIYPFASNFSLFGICVYIKLYRDGTLGKPEDVERNCDELVDRARGIVEDIEEIEADWK</sequence>
<accession>A0AAE9A8W6</accession>
<gene>
    <name evidence="2" type="ORF">L3Y34_003335</name>
</gene>
<dbReference type="EMBL" id="CP090894">
    <property type="protein sequence ID" value="ULT93770.1"/>
    <property type="molecule type" value="Genomic_DNA"/>
</dbReference>
<dbReference type="InterPro" id="IPR052961">
    <property type="entry name" value="Oxido-Kinase-like_Enzymes"/>
</dbReference>
<feature type="domain" description="CHK kinase-like" evidence="1">
    <location>
        <begin position="134"/>
        <end position="321"/>
    </location>
</feature>
<organism evidence="2 3">
    <name type="scientific">Caenorhabditis briggsae</name>
    <dbReference type="NCBI Taxonomy" id="6238"/>
    <lineage>
        <taxon>Eukaryota</taxon>
        <taxon>Metazoa</taxon>
        <taxon>Ecdysozoa</taxon>
        <taxon>Nematoda</taxon>
        <taxon>Chromadorea</taxon>
        <taxon>Rhabditida</taxon>
        <taxon>Rhabditina</taxon>
        <taxon>Rhabditomorpha</taxon>
        <taxon>Rhabditoidea</taxon>
        <taxon>Rhabditidae</taxon>
        <taxon>Peloderinae</taxon>
        <taxon>Caenorhabditis</taxon>
    </lineage>
</organism>
<evidence type="ECO:0000259" key="1">
    <source>
        <dbReference type="SMART" id="SM00587"/>
    </source>
</evidence>
<dbReference type="Proteomes" id="UP000827892">
    <property type="component" value="Chromosome IV"/>
</dbReference>
<dbReference type="SUPFAM" id="SSF56112">
    <property type="entry name" value="Protein kinase-like (PK-like)"/>
    <property type="match status" value="1"/>
</dbReference>
<evidence type="ECO:0000313" key="3">
    <source>
        <dbReference type="Proteomes" id="UP000827892"/>
    </source>
</evidence>
<reference evidence="2 3" key="1">
    <citation type="submission" date="2022-05" db="EMBL/GenBank/DDBJ databases">
        <title>Chromosome-level reference genomes for two strains of Caenorhabditis briggsae: an improved platform for comparative genomics.</title>
        <authorList>
            <person name="Stevens L."/>
            <person name="Andersen E.C."/>
        </authorList>
    </citation>
    <scope>NUCLEOTIDE SEQUENCE [LARGE SCALE GENOMIC DNA]</scope>
    <source>
        <strain evidence="2">QX1410_ONT</strain>
        <tissue evidence="2">Whole-organism</tissue>
    </source>
</reference>
<protein>
    <recommendedName>
        <fullName evidence="1">CHK kinase-like domain-containing protein</fullName>
    </recommendedName>
</protein>
<proteinExistence type="predicted"/>
<dbReference type="AlphaFoldDB" id="A0AAE9A8W6"/>
<dbReference type="Pfam" id="PF07914">
    <property type="entry name" value="DUF1679"/>
    <property type="match status" value="1"/>
</dbReference>
<dbReference type="SMART" id="SM00587">
    <property type="entry name" value="CHK"/>
    <property type="match status" value="1"/>
</dbReference>
<evidence type="ECO:0000313" key="2">
    <source>
        <dbReference type="EMBL" id="ULT93770.1"/>
    </source>
</evidence>
<dbReference type="InterPro" id="IPR011009">
    <property type="entry name" value="Kinase-like_dom_sf"/>
</dbReference>
<name>A0AAE9A8W6_CAEBR</name>
<dbReference type="InterPro" id="IPR012877">
    <property type="entry name" value="Dhs-27"/>
</dbReference>
<dbReference type="InterPro" id="IPR015897">
    <property type="entry name" value="CHK_kinase-like"/>
</dbReference>
<dbReference type="PANTHER" id="PTHR23020:SF11">
    <property type="entry name" value="CHK KINASE-LIKE DOMAIN-CONTAINING PROTEIN"/>
    <property type="match status" value="1"/>
</dbReference>